<dbReference type="SUPFAM" id="SSF52540">
    <property type="entry name" value="P-loop containing nucleoside triphosphate hydrolases"/>
    <property type="match status" value="1"/>
</dbReference>
<dbReference type="Gene3D" id="3.40.50.300">
    <property type="entry name" value="P-loop containing nucleotide triphosphate hydrolases"/>
    <property type="match status" value="1"/>
</dbReference>
<keyword evidence="2" id="KW-1185">Reference proteome</keyword>
<dbReference type="InterPro" id="IPR027417">
    <property type="entry name" value="P-loop_NTPase"/>
</dbReference>
<reference evidence="2" key="1">
    <citation type="submission" date="2010-08" db="EMBL/GenBank/DDBJ databases">
        <authorList>
            <consortium name="Caenorhabditis japonica Sequencing Consortium"/>
            <person name="Wilson R.K."/>
        </authorList>
    </citation>
    <scope>NUCLEOTIDE SEQUENCE [LARGE SCALE GENOMIC DNA]</scope>
    <source>
        <strain evidence="2">DF5081</strain>
    </source>
</reference>
<dbReference type="AlphaFoldDB" id="A0A8R1I437"/>
<organism evidence="1 2">
    <name type="scientific">Caenorhabditis japonica</name>
    <dbReference type="NCBI Taxonomy" id="281687"/>
    <lineage>
        <taxon>Eukaryota</taxon>
        <taxon>Metazoa</taxon>
        <taxon>Ecdysozoa</taxon>
        <taxon>Nematoda</taxon>
        <taxon>Chromadorea</taxon>
        <taxon>Rhabditida</taxon>
        <taxon>Rhabditina</taxon>
        <taxon>Rhabditomorpha</taxon>
        <taxon>Rhabditoidea</taxon>
        <taxon>Rhabditidae</taxon>
        <taxon>Peloderinae</taxon>
        <taxon>Caenorhabditis</taxon>
    </lineage>
</organism>
<evidence type="ECO:0000313" key="1">
    <source>
        <dbReference type="EnsemblMetazoa" id="CJA16415.1"/>
    </source>
</evidence>
<accession>A0A8R1I437</accession>
<reference evidence="1" key="2">
    <citation type="submission" date="2022-06" db="UniProtKB">
        <authorList>
            <consortium name="EnsemblMetazoa"/>
        </authorList>
    </citation>
    <scope>IDENTIFICATION</scope>
    <source>
        <strain evidence="1">DF5081</strain>
    </source>
</reference>
<dbReference type="Proteomes" id="UP000005237">
    <property type="component" value="Unassembled WGS sequence"/>
</dbReference>
<evidence type="ECO:0000313" key="2">
    <source>
        <dbReference type="Proteomes" id="UP000005237"/>
    </source>
</evidence>
<sequence length="95" mass="10833">MATRRGFDFGIVFLKIDPEEAIQRDARREGDAEQGPDTIQRIFESLEVDTDGKTLILEDGDVNDVEELLRRLKIRIDGKKVPEAPKIPERELEIG</sequence>
<dbReference type="EnsemblMetazoa" id="CJA16415.1">
    <property type="protein sequence ID" value="CJA16415.1"/>
    <property type="gene ID" value="WBGene00135619"/>
</dbReference>
<name>A0A8R1I437_CAEJA</name>
<protein>
    <submittedName>
        <fullName evidence="1">Uncharacterized protein</fullName>
    </submittedName>
</protein>
<proteinExistence type="predicted"/>